<dbReference type="InterPro" id="IPR036086">
    <property type="entry name" value="ParB/Sulfiredoxin_sf"/>
</dbReference>
<dbReference type="GO" id="GO:0003677">
    <property type="term" value="F:DNA binding"/>
    <property type="evidence" value="ECO:0007669"/>
    <property type="project" value="InterPro"/>
</dbReference>
<gene>
    <name evidence="3" type="ORF">MM171A01172_0015</name>
    <name evidence="4" type="ORF">MM171B00869_0003</name>
</gene>
<protein>
    <recommendedName>
        <fullName evidence="2">ParB-like N-terminal domain-containing protein</fullName>
    </recommendedName>
</protein>
<keyword evidence="1" id="KW-0159">Chromosome partition</keyword>
<dbReference type="InterPro" id="IPR050336">
    <property type="entry name" value="Chromosome_partition/occlusion"/>
</dbReference>
<evidence type="ECO:0000313" key="3">
    <source>
        <dbReference type="EMBL" id="QJA99329.1"/>
    </source>
</evidence>
<dbReference type="EMBL" id="MT143829">
    <property type="protein sequence ID" value="QJB03173.1"/>
    <property type="molecule type" value="Genomic_DNA"/>
</dbReference>
<accession>A0A6M3LZH8</accession>
<dbReference type="Gene3D" id="3.90.1530.30">
    <property type="match status" value="1"/>
</dbReference>
<dbReference type="PANTHER" id="PTHR33375:SF1">
    <property type="entry name" value="CHROMOSOME-PARTITIONING PROTEIN PARB-RELATED"/>
    <property type="match status" value="1"/>
</dbReference>
<dbReference type="NCBIfam" id="TIGR00180">
    <property type="entry name" value="parB_part"/>
    <property type="match status" value="1"/>
</dbReference>
<organism evidence="3">
    <name type="scientific">viral metagenome</name>
    <dbReference type="NCBI Taxonomy" id="1070528"/>
    <lineage>
        <taxon>unclassified sequences</taxon>
        <taxon>metagenomes</taxon>
        <taxon>organismal metagenomes</taxon>
    </lineage>
</organism>
<dbReference type="AlphaFoldDB" id="A0A6M3LZH8"/>
<proteinExistence type="predicted"/>
<dbReference type="PANTHER" id="PTHR33375">
    <property type="entry name" value="CHROMOSOME-PARTITIONING PROTEIN PARB-RELATED"/>
    <property type="match status" value="1"/>
</dbReference>
<dbReference type="Pfam" id="PF02195">
    <property type="entry name" value="ParB_N"/>
    <property type="match status" value="1"/>
</dbReference>
<dbReference type="SUPFAM" id="SSF109709">
    <property type="entry name" value="KorB DNA-binding domain-like"/>
    <property type="match status" value="1"/>
</dbReference>
<dbReference type="EMBL" id="MT143643">
    <property type="protein sequence ID" value="QJA99329.1"/>
    <property type="molecule type" value="Genomic_DNA"/>
</dbReference>
<sequence>MKNGKQTSKHHSINYLEVELDLIDPPDGHVRMDIPERQLFELSESMKEVGLIQAILITPVKERYEVVVGHRRYLAAKKLKWKTIKAEVKALERNEVAILRATENLQREGLSPIEEAAIYHDLYTEKGFTINMIAEKMGRAPTHVKKRMDLLKMDPEIQKAIHSGKIMLQVARILSKIDDKKELYRYLEIAVENGVTPKVALIWTDEYRKSLHYLDSHEAPPNHPNETLIPQKYYTPCQICEGPMEYKDMNVIKVCKACYDNLIKALREGGAL</sequence>
<name>A0A6M3LZH8_9ZZZZ</name>
<dbReference type="Pfam" id="PF17762">
    <property type="entry name" value="HTH_ParB"/>
    <property type="match status" value="1"/>
</dbReference>
<dbReference type="SUPFAM" id="SSF110849">
    <property type="entry name" value="ParB/Sulfiredoxin"/>
    <property type="match status" value="1"/>
</dbReference>
<dbReference type="InterPro" id="IPR041468">
    <property type="entry name" value="HTH_ParB/Spo0J"/>
</dbReference>
<dbReference type="Gene3D" id="1.10.10.2830">
    <property type="match status" value="1"/>
</dbReference>
<feature type="domain" description="ParB-like N-terminal" evidence="2">
    <location>
        <begin position="16"/>
        <end position="105"/>
    </location>
</feature>
<evidence type="ECO:0000256" key="1">
    <source>
        <dbReference type="ARBA" id="ARBA00022829"/>
    </source>
</evidence>
<evidence type="ECO:0000259" key="2">
    <source>
        <dbReference type="SMART" id="SM00470"/>
    </source>
</evidence>
<dbReference type="GO" id="GO:0005694">
    <property type="term" value="C:chromosome"/>
    <property type="evidence" value="ECO:0007669"/>
    <property type="project" value="TreeGrafter"/>
</dbReference>
<reference evidence="3" key="1">
    <citation type="submission" date="2020-03" db="EMBL/GenBank/DDBJ databases">
        <title>The deep terrestrial virosphere.</title>
        <authorList>
            <person name="Holmfeldt K."/>
            <person name="Nilsson E."/>
            <person name="Simone D."/>
            <person name="Lopez-Fernandez M."/>
            <person name="Wu X."/>
            <person name="de Brujin I."/>
            <person name="Lundin D."/>
            <person name="Andersson A."/>
            <person name="Bertilsson S."/>
            <person name="Dopson M."/>
        </authorList>
    </citation>
    <scope>NUCLEOTIDE SEQUENCE</scope>
    <source>
        <strain evidence="3">MM171A01172</strain>
        <strain evidence="4">MM171B00869</strain>
    </source>
</reference>
<evidence type="ECO:0000313" key="4">
    <source>
        <dbReference type="EMBL" id="QJB03173.1"/>
    </source>
</evidence>
<dbReference type="InterPro" id="IPR003115">
    <property type="entry name" value="ParB_N"/>
</dbReference>
<dbReference type="InterPro" id="IPR004437">
    <property type="entry name" value="ParB/RepB/Spo0J"/>
</dbReference>
<dbReference type="SMART" id="SM00470">
    <property type="entry name" value="ParB"/>
    <property type="match status" value="1"/>
</dbReference>
<dbReference type="GO" id="GO:0007059">
    <property type="term" value="P:chromosome segregation"/>
    <property type="evidence" value="ECO:0007669"/>
    <property type="project" value="UniProtKB-KW"/>
</dbReference>